<keyword evidence="5 11" id="KW-1133">Transmembrane helix</keyword>
<evidence type="ECO:0000256" key="7">
    <source>
        <dbReference type="ARBA" id="ARBA00023004"/>
    </source>
</evidence>
<comment type="caution">
    <text evidence="12">The sequence shown here is derived from an EMBL/GenBank/DDBJ whole genome shotgun (WGS) entry which is preliminary data.</text>
</comment>
<dbReference type="PANTHER" id="PTHR47947">
    <property type="entry name" value="CYTOCHROME P450 82C3-RELATED"/>
    <property type="match status" value="1"/>
</dbReference>
<keyword evidence="4" id="KW-0479">Metal-binding</keyword>
<keyword evidence="9 11" id="KW-0472">Membrane</keyword>
<dbReference type="InterPro" id="IPR050651">
    <property type="entry name" value="Plant_Cytochrome_P450_Monoox"/>
</dbReference>
<feature type="compositionally biased region" description="Basic and acidic residues" evidence="10">
    <location>
        <begin position="191"/>
        <end position="204"/>
    </location>
</feature>
<proteinExistence type="predicted"/>
<evidence type="ECO:0000256" key="2">
    <source>
        <dbReference type="ARBA" id="ARBA00022617"/>
    </source>
</evidence>
<keyword evidence="2" id="KW-0349">Heme</keyword>
<organism evidence="12 13">
    <name type="scientific">Sesamum angolense</name>
    <dbReference type="NCBI Taxonomy" id="2727404"/>
    <lineage>
        <taxon>Eukaryota</taxon>
        <taxon>Viridiplantae</taxon>
        <taxon>Streptophyta</taxon>
        <taxon>Embryophyta</taxon>
        <taxon>Tracheophyta</taxon>
        <taxon>Spermatophyta</taxon>
        <taxon>Magnoliopsida</taxon>
        <taxon>eudicotyledons</taxon>
        <taxon>Gunneridae</taxon>
        <taxon>Pentapetalae</taxon>
        <taxon>asterids</taxon>
        <taxon>lamiids</taxon>
        <taxon>Lamiales</taxon>
        <taxon>Pedaliaceae</taxon>
        <taxon>Sesamum</taxon>
    </lineage>
</organism>
<protein>
    <submittedName>
        <fullName evidence="12">Xanthotoxin 5-hydroxylase CYP82C4</fullName>
    </submittedName>
</protein>
<dbReference type="PANTHER" id="PTHR47947:SF1">
    <property type="entry name" value="CYTOCHROME P450 82E3"/>
    <property type="match status" value="1"/>
</dbReference>
<name>A0AAE2C004_9LAMI</name>
<reference evidence="12" key="1">
    <citation type="submission" date="2020-06" db="EMBL/GenBank/DDBJ databases">
        <authorList>
            <person name="Li T."/>
            <person name="Hu X."/>
            <person name="Zhang T."/>
            <person name="Song X."/>
            <person name="Zhang H."/>
            <person name="Dai N."/>
            <person name="Sheng W."/>
            <person name="Hou X."/>
            <person name="Wei L."/>
        </authorList>
    </citation>
    <scope>NUCLEOTIDE SEQUENCE</scope>
    <source>
        <strain evidence="12">K16</strain>
        <tissue evidence="12">Leaf</tissue>
    </source>
</reference>
<dbReference type="GO" id="GO:0004497">
    <property type="term" value="F:monooxygenase activity"/>
    <property type="evidence" value="ECO:0007669"/>
    <property type="project" value="UniProtKB-KW"/>
</dbReference>
<keyword evidence="7" id="KW-0408">Iron</keyword>
<evidence type="ECO:0000256" key="5">
    <source>
        <dbReference type="ARBA" id="ARBA00022989"/>
    </source>
</evidence>
<evidence type="ECO:0000256" key="9">
    <source>
        <dbReference type="ARBA" id="ARBA00023136"/>
    </source>
</evidence>
<evidence type="ECO:0000256" key="6">
    <source>
        <dbReference type="ARBA" id="ARBA00023002"/>
    </source>
</evidence>
<sequence length="233" mass="25951">MAVFGADMGATVAALVFILVLLYNLWRKYPRKVAQSPPQPSGAWPIVGHLPLLGPESNIAHTLAELADKYGPVYTLWLGRQRVVVVSSREAVFECFTRNDKSFANRPRSSAGEHLVYDHASFGFSNGTYWREMRKMVSSEVLSARRLEAMKNLRVTEIGTSIGELYLEATTKTRGQQSLPSKVVISHWVGEDDTQHNSEDDRRETVRKRRGGGGEFQEAYQRVHSAVGGVCAV</sequence>
<feature type="region of interest" description="Disordered" evidence="10">
    <location>
        <begin position="191"/>
        <end position="214"/>
    </location>
</feature>
<evidence type="ECO:0000256" key="8">
    <source>
        <dbReference type="ARBA" id="ARBA00023033"/>
    </source>
</evidence>
<evidence type="ECO:0000256" key="4">
    <source>
        <dbReference type="ARBA" id="ARBA00022723"/>
    </source>
</evidence>
<keyword evidence="13" id="KW-1185">Reference proteome</keyword>
<dbReference type="Proteomes" id="UP001289374">
    <property type="component" value="Unassembled WGS sequence"/>
</dbReference>
<dbReference type="InterPro" id="IPR002401">
    <property type="entry name" value="Cyt_P450_E_grp-I"/>
</dbReference>
<keyword evidence="6" id="KW-0560">Oxidoreductase</keyword>
<evidence type="ECO:0000256" key="10">
    <source>
        <dbReference type="SAM" id="MobiDB-lite"/>
    </source>
</evidence>
<dbReference type="InterPro" id="IPR001128">
    <property type="entry name" value="Cyt_P450"/>
</dbReference>
<dbReference type="EMBL" id="JACGWL010000004">
    <property type="protein sequence ID" value="KAK4404027.1"/>
    <property type="molecule type" value="Genomic_DNA"/>
</dbReference>
<comment type="subcellular location">
    <subcellularLocation>
        <location evidence="1">Membrane</location>
        <topology evidence="1">Single-pass membrane protein</topology>
    </subcellularLocation>
</comment>
<dbReference type="AlphaFoldDB" id="A0AAE2C004"/>
<dbReference type="Gene3D" id="1.10.630.10">
    <property type="entry name" value="Cytochrome P450"/>
    <property type="match status" value="1"/>
</dbReference>
<dbReference type="GO" id="GO:0020037">
    <property type="term" value="F:heme binding"/>
    <property type="evidence" value="ECO:0007669"/>
    <property type="project" value="InterPro"/>
</dbReference>
<dbReference type="Pfam" id="PF00067">
    <property type="entry name" value="p450"/>
    <property type="match status" value="1"/>
</dbReference>
<dbReference type="GO" id="GO:0005506">
    <property type="term" value="F:iron ion binding"/>
    <property type="evidence" value="ECO:0007669"/>
    <property type="project" value="InterPro"/>
</dbReference>
<dbReference type="GO" id="GO:0016705">
    <property type="term" value="F:oxidoreductase activity, acting on paired donors, with incorporation or reduction of molecular oxygen"/>
    <property type="evidence" value="ECO:0007669"/>
    <property type="project" value="InterPro"/>
</dbReference>
<gene>
    <name evidence="12" type="ORF">Sango_0771300</name>
</gene>
<feature type="transmembrane region" description="Helical" evidence="11">
    <location>
        <begin position="6"/>
        <end position="26"/>
    </location>
</feature>
<dbReference type="SUPFAM" id="SSF48264">
    <property type="entry name" value="Cytochrome P450"/>
    <property type="match status" value="1"/>
</dbReference>
<evidence type="ECO:0000256" key="11">
    <source>
        <dbReference type="SAM" id="Phobius"/>
    </source>
</evidence>
<evidence type="ECO:0000313" key="13">
    <source>
        <dbReference type="Proteomes" id="UP001289374"/>
    </source>
</evidence>
<accession>A0AAE2C004</accession>
<dbReference type="GO" id="GO:0016020">
    <property type="term" value="C:membrane"/>
    <property type="evidence" value="ECO:0007669"/>
    <property type="project" value="UniProtKB-SubCell"/>
</dbReference>
<evidence type="ECO:0000256" key="3">
    <source>
        <dbReference type="ARBA" id="ARBA00022692"/>
    </source>
</evidence>
<evidence type="ECO:0000256" key="1">
    <source>
        <dbReference type="ARBA" id="ARBA00004167"/>
    </source>
</evidence>
<keyword evidence="3 11" id="KW-0812">Transmembrane</keyword>
<dbReference type="PRINTS" id="PR00463">
    <property type="entry name" value="EP450I"/>
</dbReference>
<evidence type="ECO:0000313" key="12">
    <source>
        <dbReference type="EMBL" id="KAK4404027.1"/>
    </source>
</evidence>
<keyword evidence="8" id="KW-0503">Monooxygenase</keyword>
<dbReference type="InterPro" id="IPR036396">
    <property type="entry name" value="Cyt_P450_sf"/>
</dbReference>
<reference evidence="12" key="2">
    <citation type="journal article" date="2024" name="Plant">
        <title>Genomic evolution and insights into agronomic trait innovations of Sesamum species.</title>
        <authorList>
            <person name="Miao H."/>
            <person name="Wang L."/>
            <person name="Qu L."/>
            <person name="Liu H."/>
            <person name="Sun Y."/>
            <person name="Le M."/>
            <person name="Wang Q."/>
            <person name="Wei S."/>
            <person name="Zheng Y."/>
            <person name="Lin W."/>
            <person name="Duan Y."/>
            <person name="Cao H."/>
            <person name="Xiong S."/>
            <person name="Wang X."/>
            <person name="Wei L."/>
            <person name="Li C."/>
            <person name="Ma Q."/>
            <person name="Ju M."/>
            <person name="Zhao R."/>
            <person name="Li G."/>
            <person name="Mu C."/>
            <person name="Tian Q."/>
            <person name="Mei H."/>
            <person name="Zhang T."/>
            <person name="Gao T."/>
            <person name="Zhang H."/>
        </authorList>
    </citation>
    <scope>NUCLEOTIDE SEQUENCE</scope>
    <source>
        <strain evidence="12">K16</strain>
    </source>
</reference>